<dbReference type="Pfam" id="PF05223">
    <property type="entry name" value="MecA_N"/>
    <property type="match status" value="1"/>
</dbReference>
<evidence type="ECO:0000259" key="1">
    <source>
        <dbReference type="Pfam" id="PF00905"/>
    </source>
</evidence>
<dbReference type="SUPFAM" id="SSF54427">
    <property type="entry name" value="NTF2-like"/>
    <property type="match status" value="1"/>
</dbReference>
<dbReference type="AlphaFoldDB" id="A0A9W6VM69"/>
<feature type="domain" description="Penicillin-binding protein transpeptidase" evidence="1">
    <location>
        <begin position="239"/>
        <end position="504"/>
    </location>
</feature>
<evidence type="ECO:0000259" key="2">
    <source>
        <dbReference type="Pfam" id="PF05223"/>
    </source>
</evidence>
<organism evidence="3 4">
    <name type="scientific">Actinoallomurus iriomotensis</name>
    <dbReference type="NCBI Taxonomy" id="478107"/>
    <lineage>
        <taxon>Bacteria</taxon>
        <taxon>Bacillati</taxon>
        <taxon>Actinomycetota</taxon>
        <taxon>Actinomycetes</taxon>
        <taxon>Streptosporangiales</taxon>
        <taxon>Thermomonosporaceae</taxon>
        <taxon>Actinoallomurus</taxon>
    </lineage>
</organism>
<dbReference type="PROSITE" id="PS51257">
    <property type="entry name" value="PROKAR_LIPOPROTEIN"/>
    <property type="match status" value="1"/>
</dbReference>
<dbReference type="Proteomes" id="UP001165135">
    <property type="component" value="Unassembled WGS sequence"/>
</dbReference>
<protein>
    <recommendedName>
        <fullName evidence="5">Penicillin-binding protein</fullName>
    </recommendedName>
</protein>
<dbReference type="InterPro" id="IPR032710">
    <property type="entry name" value="NTF2-like_dom_sf"/>
</dbReference>
<dbReference type="GO" id="GO:0046677">
    <property type="term" value="P:response to antibiotic"/>
    <property type="evidence" value="ECO:0007669"/>
    <property type="project" value="InterPro"/>
</dbReference>
<dbReference type="EMBL" id="BSTJ01000001">
    <property type="protein sequence ID" value="GLY72172.1"/>
    <property type="molecule type" value="Genomic_DNA"/>
</dbReference>
<evidence type="ECO:0000313" key="3">
    <source>
        <dbReference type="EMBL" id="GLY72172.1"/>
    </source>
</evidence>
<dbReference type="GO" id="GO:0071972">
    <property type="term" value="F:peptidoglycan L,D-transpeptidase activity"/>
    <property type="evidence" value="ECO:0007669"/>
    <property type="project" value="TreeGrafter"/>
</dbReference>
<proteinExistence type="predicted"/>
<dbReference type="GO" id="GO:0008658">
    <property type="term" value="F:penicillin binding"/>
    <property type="evidence" value="ECO:0007669"/>
    <property type="project" value="InterPro"/>
</dbReference>
<gene>
    <name evidence="3" type="ORF">Airi01_004390</name>
</gene>
<reference evidence="3" key="1">
    <citation type="submission" date="2023-03" db="EMBL/GenBank/DDBJ databases">
        <title>Actinoallomurus iriomotensis NBRC 103681.</title>
        <authorList>
            <person name="Ichikawa N."/>
            <person name="Sato H."/>
            <person name="Tonouchi N."/>
        </authorList>
    </citation>
    <scope>NUCLEOTIDE SEQUENCE</scope>
    <source>
        <strain evidence="3">NBRC 103681</strain>
    </source>
</reference>
<dbReference type="PANTHER" id="PTHR30627:SF24">
    <property type="entry name" value="PENICILLIN-BINDING PROTEIN 4B"/>
    <property type="match status" value="1"/>
</dbReference>
<dbReference type="GO" id="GO:0071555">
    <property type="term" value="P:cell wall organization"/>
    <property type="evidence" value="ECO:0007669"/>
    <property type="project" value="TreeGrafter"/>
</dbReference>
<dbReference type="GO" id="GO:0005886">
    <property type="term" value="C:plasma membrane"/>
    <property type="evidence" value="ECO:0007669"/>
    <property type="project" value="TreeGrafter"/>
</dbReference>
<evidence type="ECO:0008006" key="5">
    <source>
        <dbReference type="Google" id="ProtNLM"/>
    </source>
</evidence>
<dbReference type="InterPro" id="IPR007887">
    <property type="entry name" value="MecA_N"/>
</dbReference>
<feature type="domain" description="NTF2-like N-terminal transpeptidase" evidence="2">
    <location>
        <begin position="34"/>
        <end position="141"/>
    </location>
</feature>
<name>A0A9W6VM69_9ACTN</name>
<dbReference type="Pfam" id="PF00905">
    <property type="entry name" value="Transpeptidase"/>
    <property type="match status" value="1"/>
</dbReference>
<evidence type="ECO:0000313" key="4">
    <source>
        <dbReference type="Proteomes" id="UP001165135"/>
    </source>
</evidence>
<dbReference type="InterPro" id="IPR001460">
    <property type="entry name" value="PCN-bd_Tpept"/>
</dbReference>
<sequence length="509" mass="52595">MRTAVVLSGGVMVLVLAVAVSCVALRSPGRPAAPGTVATDYFSAWARGDVTAMRRLVDDPPADFADRHRALSHDLRVVRIELVPGRLVRAGDTATEDFAVTRVLSGAGVWSFHAVLRLARRRGRWRVRWSPATLYPSLAEGGRLVLIRLGAAPSSPVAADGRGLPAGSGVQPYLADVADRFGDPDAEDDPGWAVELDNPGRSAQRVKVFSGRAPKRVRTTLDRRSQAAADRAVGSADAALVAVRPSTGEILAIADRLPEPKGAFQSMSPPGSAFKVVTAAAALSSGMSPGSRVGCPAVTVAAQRTIHNDRDFDLGTVPLARAFAESCNTTFARLGVAAGGRRLAATASAFGFGAHFDPGVTAYSGDVPGDAEGNALAEASIGQGKVQATTIAMAVVAAAVADGTYRSPRLVAAHLLGRLPARRLPATVTAGLRSMMGDVVRYGTAAGARLPAGTHGKTGSAEYDSAGHTDAWFIGYRGDLAFAVFVEHGGEGGKVAAPIAARFLAVARS</sequence>
<dbReference type="InterPro" id="IPR050515">
    <property type="entry name" value="Beta-lactam/transpept"/>
</dbReference>
<dbReference type="Gene3D" id="3.40.710.10">
    <property type="entry name" value="DD-peptidase/beta-lactamase superfamily"/>
    <property type="match status" value="1"/>
</dbReference>
<comment type="caution">
    <text evidence="3">The sequence shown here is derived from an EMBL/GenBank/DDBJ whole genome shotgun (WGS) entry which is preliminary data.</text>
</comment>
<dbReference type="PANTHER" id="PTHR30627">
    <property type="entry name" value="PEPTIDOGLYCAN D,D-TRANSPEPTIDASE"/>
    <property type="match status" value="1"/>
</dbReference>
<dbReference type="RefSeq" id="WP_285617129.1">
    <property type="nucleotide sequence ID" value="NZ_BSTJ01000001.1"/>
</dbReference>
<dbReference type="InterPro" id="IPR012338">
    <property type="entry name" value="Beta-lactam/transpept-like"/>
</dbReference>
<accession>A0A9W6VM69</accession>
<dbReference type="SUPFAM" id="SSF56601">
    <property type="entry name" value="beta-lactamase/transpeptidase-like"/>
    <property type="match status" value="1"/>
</dbReference>